<dbReference type="Gene3D" id="3.30.460.40">
    <property type="match status" value="1"/>
</dbReference>
<dbReference type="InterPro" id="IPR043519">
    <property type="entry name" value="NT_sf"/>
</dbReference>
<name>A0A3B1CZW1_9ZZZZ</name>
<gene>
    <name evidence="2" type="ORF">MNBD_NITROSPIRAE01-1772</name>
</gene>
<organism evidence="2">
    <name type="scientific">hydrothermal vent metagenome</name>
    <dbReference type="NCBI Taxonomy" id="652676"/>
    <lineage>
        <taxon>unclassified sequences</taxon>
        <taxon>metagenomes</taxon>
        <taxon>ecological metagenomes</taxon>
    </lineage>
</organism>
<sequence>MGMFLLKVINSLEKQGVRYALVGGHAVALHGAVRGTIDLDFVIQLNEKAFKSVEQALFNIGLSPRLPVNAEDMFRFREEYIKNRNLIAWSFFNPNNPIEIVDIIITEDLQKMKTIHKKVAGKNIRLISIPDLIVMKLKSNRPQDIEDIRALEKLK</sequence>
<evidence type="ECO:0000259" key="1">
    <source>
        <dbReference type="Pfam" id="PF19502"/>
    </source>
</evidence>
<dbReference type="SUPFAM" id="SSF81301">
    <property type="entry name" value="Nucleotidyltransferase"/>
    <property type="match status" value="1"/>
</dbReference>
<evidence type="ECO:0000313" key="2">
    <source>
        <dbReference type="EMBL" id="VAX29358.1"/>
    </source>
</evidence>
<dbReference type="EMBL" id="UOGF01000049">
    <property type="protein sequence ID" value="VAX29358.1"/>
    <property type="molecule type" value="Genomic_DNA"/>
</dbReference>
<proteinExistence type="predicted"/>
<accession>A0A3B1CZW1</accession>
<protein>
    <recommendedName>
        <fullName evidence="1">DUF6036 domain-containing protein</fullName>
    </recommendedName>
</protein>
<feature type="domain" description="DUF6036" evidence="1">
    <location>
        <begin position="14"/>
        <end position="150"/>
    </location>
</feature>
<dbReference type="InterPro" id="IPR045792">
    <property type="entry name" value="DUF6036"/>
</dbReference>
<reference evidence="2" key="1">
    <citation type="submission" date="2018-06" db="EMBL/GenBank/DDBJ databases">
        <authorList>
            <person name="Zhirakovskaya E."/>
        </authorList>
    </citation>
    <scope>NUCLEOTIDE SEQUENCE</scope>
</reference>
<dbReference type="Pfam" id="PF19502">
    <property type="entry name" value="DUF6036"/>
    <property type="match status" value="1"/>
</dbReference>
<dbReference type="AlphaFoldDB" id="A0A3B1CZW1"/>